<keyword evidence="3" id="KW-1185">Reference proteome</keyword>
<evidence type="ECO:0000313" key="2">
    <source>
        <dbReference type="EMBL" id="PTM53419.1"/>
    </source>
</evidence>
<gene>
    <name evidence="2" type="ORF">C8P69_10672</name>
</gene>
<name>A0A2T4Z152_9HYPH</name>
<comment type="caution">
    <text evidence="2">The sequence shown here is derived from an EMBL/GenBank/DDBJ whole genome shotgun (WGS) entry which is preliminary data.</text>
</comment>
<evidence type="ECO:0000313" key="3">
    <source>
        <dbReference type="Proteomes" id="UP000241808"/>
    </source>
</evidence>
<dbReference type="RefSeq" id="WP_108178204.1">
    <property type="nucleotide sequence ID" value="NZ_PZZL01000006.1"/>
</dbReference>
<feature type="chain" id="PRO_5015549082" evidence="1">
    <location>
        <begin position="23"/>
        <end position="124"/>
    </location>
</feature>
<organism evidence="2 3">
    <name type="scientific">Phreatobacter oligotrophus</name>
    <dbReference type="NCBI Taxonomy" id="1122261"/>
    <lineage>
        <taxon>Bacteria</taxon>
        <taxon>Pseudomonadati</taxon>
        <taxon>Pseudomonadota</taxon>
        <taxon>Alphaproteobacteria</taxon>
        <taxon>Hyphomicrobiales</taxon>
        <taxon>Phreatobacteraceae</taxon>
        <taxon>Phreatobacter</taxon>
    </lineage>
</organism>
<dbReference type="OrthoDB" id="9810038at2"/>
<reference evidence="2 3" key="1">
    <citation type="submission" date="2018-04" db="EMBL/GenBank/DDBJ databases">
        <title>Genomic Encyclopedia of Archaeal and Bacterial Type Strains, Phase II (KMG-II): from individual species to whole genera.</title>
        <authorList>
            <person name="Goeker M."/>
        </authorList>
    </citation>
    <scope>NUCLEOTIDE SEQUENCE [LARGE SCALE GENOMIC DNA]</scope>
    <source>
        <strain evidence="2 3">DSM 25521</strain>
    </source>
</reference>
<accession>A0A2T4Z152</accession>
<evidence type="ECO:0000256" key="1">
    <source>
        <dbReference type="SAM" id="SignalP"/>
    </source>
</evidence>
<dbReference type="Proteomes" id="UP000241808">
    <property type="component" value="Unassembled WGS sequence"/>
</dbReference>
<proteinExistence type="predicted"/>
<feature type="signal peptide" evidence="1">
    <location>
        <begin position="1"/>
        <end position="22"/>
    </location>
</feature>
<sequence>MKTSIITTLAAAGILAAGMAAAGAQQLTGRYTVIGDNGNGTGYRGVAVISGTAGGNCGIRWAIPNTPPTQGFCMRQGNVLSAAYKLGEAVGLVVYRINDDGTLDGTWTIAGQEGVGRERLVPAQ</sequence>
<dbReference type="EMBL" id="PZZL01000006">
    <property type="protein sequence ID" value="PTM53419.1"/>
    <property type="molecule type" value="Genomic_DNA"/>
</dbReference>
<keyword evidence="1" id="KW-0732">Signal</keyword>
<dbReference type="AlphaFoldDB" id="A0A2T4Z152"/>
<protein>
    <submittedName>
        <fullName evidence="2">Uncharacterized protein</fullName>
    </submittedName>
</protein>